<sequence>MRRATIGGILAIAVALFSSLFLASVSGAAIANAIGTQCLDQYLSATNVLDLDNNAVVNATCFPSKNDSSKFVWSVDSNIKLSSQYPPTPAISFGRTGPSVCPTRITADNEPFVQDFGDTTCRTDNVLGGTIWWSQNYADSITAATYVQPVIVDETDENIPVAPAEIKDPSIADFSITKVTSLGLAIGAYLGVSLSATAMLQSGLPVPAQNAPQVEKVELLGRKERKFSLASRPTKLLRSLFTLDRWSFFTQKVPRLIRRVGQFSTPTATILGDADYLRASIGSFSFLLYPLGIILGFKSFVVDNHLPTALGLTLMIVLGCIDSLAGAMSAATFSTLVIFSDNTVQTRELYVSLIVIFTLATGPALFAGALRRFDGVHTKRKGRWERMVDYALSPLLTAWIVWKVVDALAVRLESAEIEDYALQIALVTGVIIALRYFLEAFVAKHFTGRINEIVAETVPMGKWFQVTQYFRKGAWAWLFAGLFFGYISTATLVLIGLVILPGLLKALGAKPSERFTRLNVIGAPRLAIISSIGLALTFFASSTSNRSLNLLYLILGLTPVLFFSAMEALSESHITAQPFFYETQKGRYLYRLGAIALYLLILCTIAVSILNK</sequence>
<feature type="transmembrane region" description="Helical" evidence="1">
    <location>
        <begin position="420"/>
        <end position="438"/>
    </location>
</feature>
<organism evidence="2">
    <name type="scientific">freshwater metagenome</name>
    <dbReference type="NCBI Taxonomy" id="449393"/>
    <lineage>
        <taxon>unclassified sequences</taxon>
        <taxon>metagenomes</taxon>
        <taxon>ecological metagenomes</taxon>
    </lineage>
</organism>
<keyword evidence="1" id="KW-0812">Transmembrane</keyword>
<feature type="transmembrane region" description="Helical" evidence="1">
    <location>
        <begin position="550"/>
        <end position="569"/>
    </location>
</feature>
<dbReference type="EMBL" id="CAEZSC010000058">
    <property type="protein sequence ID" value="CAB4538754.1"/>
    <property type="molecule type" value="Genomic_DNA"/>
</dbReference>
<dbReference type="AlphaFoldDB" id="A0A6J6BJ63"/>
<reference evidence="2" key="1">
    <citation type="submission" date="2020-05" db="EMBL/GenBank/DDBJ databases">
        <authorList>
            <person name="Chiriac C."/>
            <person name="Salcher M."/>
            <person name="Ghai R."/>
            <person name="Kavagutti S V."/>
        </authorList>
    </citation>
    <scope>NUCLEOTIDE SEQUENCE</scope>
</reference>
<accession>A0A6J6BJ63</accession>
<feature type="transmembrane region" description="Helical" evidence="1">
    <location>
        <begin position="390"/>
        <end position="408"/>
    </location>
</feature>
<feature type="transmembrane region" description="Helical" evidence="1">
    <location>
        <begin position="474"/>
        <end position="500"/>
    </location>
</feature>
<feature type="transmembrane region" description="Helical" evidence="1">
    <location>
        <begin position="309"/>
        <end position="337"/>
    </location>
</feature>
<evidence type="ECO:0000313" key="2">
    <source>
        <dbReference type="EMBL" id="CAB4538754.1"/>
    </source>
</evidence>
<proteinExistence type="predicted"/>
<feature type="transmembrane region" description="Helical" evidence="1">
    <location>
        <begin position="276"/>
        <end position="297"/>
    </location>
</feature>
<evidence type="ECO:0000256" key="1">
    <source>
        <dbReference type="SAM" id="Phobius"/>
    </source>
</evidence>
<keyword evidence="1" id="KW-1133">Transmembrane helix</keyword>
<gene>
    <name evidence="2" type="ORF">UFOPK1380_00921</name>
</gene>
<keyword evidence="1" id="KW-0472">Membrane</keyword>
<feature type="transmembrane region" description="Helical" evidence="1">
    <location>
        <begin position="589"/>
        <end position="610"/>
    </location>
</feature>
<feature type="transmembrane region" description="Helical" evidence="1">
    <location>
        <begin position="349"/>
        <end position="370"/>
    </location>
</feature>
<protein>
    <submittedName>
        <fullName evidence="2">Unannotated protein</fullName>
    </submittedName>
</protein>
<feature type="transmembrane region" description="Helical" evidence="1">
    <location>
        <begin position="520"/>
        <end position="538"/>
    </location>
</feature>
<name>A0A6J6BJ63_9ZZZZ</name>